<dbReference type="Pfam" id="PF10377">
    <property type="entry name" value="ATG11"/>
    <property type="match status" value="1"/>
</dbReference>
<comment type="similarity">
    <text evidence="1 7">Belongs to the ATG11 family.</text>
</comment>
<comment type="function">
    <text evidence="7">Involved in cytoplasm to vacuole transport (Cvt), pexophagy, mitophagy and nucleophagy. Recruits mitochondria for their selective degradation via autophagy (mitophagy) during starvation. Works as scaffold proteins that recruit ATG proteins to the pre-autophagosome (PAS), the site of vesicle/autophagosome formation. Required for the Cvt vesicles completion.</text>
</comment>
<evidence type="ECO:0000256" key="6">
    <source>
        <dbReference type="ARBA" id="ARBA00023054"/>
    </source>
</evidence>
<feature type="domain" description="Ubiquitin-like" evidence="10">
    <location>
        <begin position="68"/>
        <end position="130"/>
    </location>
</feature>
<feature type="compositionally biased region" description="Polar residues" evidence="9">
    <location>
        <begin position="1350"/>
        <end position="1362"/>
    </location>
</feature>
<evidence type="ECO:0000256" key="4">
    <source>
        <dbReference type="ARBA" id="ARBA00022927"/>
    </source>
</evidence>
<dbReference type="GO" id="GO:0019901">
    <property type="term" value="F:protein kinase binding"/>
    <property type="evidence" value="ECO:0007669"/>
    <property type="project" value="TreeGrafter"/>
</dbReference>
<evidence type="ECO:0000256" key="2">
    <source>
        <dbReference type="ARBA" id="ARBA00013804"/>
    </source>
</evidence>
<comment type="caution">
    <text evidence="11">The sequence shown here is derived from an EMBL/GenBank/DDBJ whole genome shotgun (WGS) entry which is preliminary data.</text>
</comment>
<evidence type="ECO:0000313" key="12">
    <source>
        <dbReference type="Proteomes" id="UP001221413"/>
    </source>
</evidence>
<keyword evidence="5 7" id="KW-0072">Autophagy</keyword>
<dbReference type="Pfam" id="PF04108">
    <property type="entry name" value="ATG17_like"/>
    <property type="match status" value="1"/>
</dbReference>
<dbReference type="GO" id="GO:0000045">
    <property type="term" value="P:autophagosome assembly"/>
    <property type="evidence" value="ECO:0007669"/>
    <property type="project" value="UniProtKB-UniRule"/>
</dbReference>
<dbReference type="PANTHER" id="PTHR13222:SF1">
    <property type="entry name" value="RB1-INDUCIBLE COILED-COIL PROTEIN 1"/>
    <property type="match status" value="1"/>
</dbReference>
<feature type="coiled-coil region" evidence="8">
    <location>
        <begin position="914"/>
        <end position="955"/>
    </location>
</feature>
<dbReference type="InterPro" id="IPR040040">
    <property type="entry name" value="ATG11"/>
</dbReference>
<feature type="region of interest" description="Disordered" evidence="9">
    <location>
        <begin position="1323"/>
        <end position="1399"/>
    </location>
</feature>
<comment type="subunit">
    <text evidence="7">Homodimer.</text>
</comment>
<dbReference type="GO" id="GO:0005774">
    <property type="term" value="C:vacuolar membrane"/>
    <property type="evidence" value="ECO:0007669"/>
    <property type="project" value="UniProtKB-SubCell"/>
</dbReference>
<gene>
    <name evidence="11" type="ORF">Dda_4069</name>
</gene>
<evidence type="ECO:0000256" key="7">
    <source>
        <dbReference type="RuleBase" id="RU367075"/>
    </source>
</evidence>
<keyword evidence="12" id="KW-1185">Reference proteome</keyword>
<dbReference type="InterPro" id="IPR000626">
    <property type="entry name" value="Ubiquitin-like_dom"/>
</dbReference>
<dbReference type="GO" id="GO:0061709">
    <property type="term" value="P:reticulophagy"/>
    <property type="evidence" value="ECO:0007669"/>
    <property type="project" value="TreeGrafter"/>
</dbReference>
<dbReference type="InterPro" id="IPR019460">
    <property type="entry name" value="Atg11_C"/>
</dbReference>
<sequence>MSRSPDQRSSPSHSTRGLNHDYDDLYRLDIYAPPHPSPADSAAILKQRPLLAGERSDPILSPRGVEFMHITIFYAHTGDALSVDSANFHTVEELKEWIAERAKVPAQNQILTTVKGTLVKPQALITERELFLYSRQYITPSSSSAPPTFPIPGLSKPPAPPDHPNNQNDIGSWRTLFTNRVAWASSILSLANALVSSIDTTNKSTAVINRSLEAASTNLEQHVRTSGQKYDDLRSWAFEVLEGQEKLLRGWEPALEKLSRIPIHKEVAKVVATEHLKSGRQAKATSTLLDIVSVPDVRQSGKDLDIVARDFHTKVQGLGNTLESIRQQAGTLSTEIQKGWKRNEDPSSGEAQSLLSDIRTLVQKIQQDQAHISTYPNTPKSIPSVSQIAHTHKKDYLPNLVEFVTELGALVQAAVQRKNVAAQFTVQSLQAISRLEQKLYQDLTSIIKKADTDYEKRSMASYQLLTLVVHLPAIYSSFLVECVRRREWNEKMGQDGAKLAEELAGLKEEEEKRRKKWYKVTTQGGELPINFLPMEGINSSISVEVNFQAETGGWPSVQRPDLDILLNALKQMDGPDSLVRDLAQQIIDLDKPTRRQKKATTPTLATRAFKMGSIHEAAMTSSSFIGNGDEATQIQRLREDRSRLEERARMYESRVRKLEDLLHRQRPGNAIGVQFSHNNSSTTVGSPLSAEPMSRNSSQGTITAPLQLHNRRASLTDGPEKALAIRIVTLENDLALEKEARQKLEQEAESRLATEKDWTERMTEADHTKRDLLANIQAQQQEFNAERKELQDKVTDMEEQLEGWKQRVDEVYSELDRMEESKAMEAQRTHSLGKEMEDVHTQMEDYKRLLSDHEQKMNFMLSENDQLRLAAERAADQFRKELEATKASETQKAQVISDLRTKVSVQEQSHSFAITNFENKIRDLESALEAREAESKKAASNLDKANKELNTFRSRVSGVLMRPLHDSHHELTRTTILDVDELMLRLEGFINELRHGITTEQDKVVAITDGNKMLQARLEARTVKAKDLTQKLYTHNARSGQLLESLGFKVIVDEDGQTQIVRISRSNAMAESELAKSISMSTSLPPLAASSDTVKERTAKDVALLYWTDTSDSEAESEKYAAFLTSIGTFDLDAFGDAVTRRVREAEHMARKWQKQCRDYRDKYHRAQAEAGEKIAYRAFKEGDLALFLPTRNQVTRPWAAFNVGAPHYFLREQEGHRLRARDWLLARITKVEQRVVDLSKGSAVSAAATAGSIGNGDRASSVSSEGAASIDEDNPFQLSDGLRWYLLDAVEEGKLGAPGTPGLGGGTVAAANVDARGSIRASKKSAATGARKTLTKSLAQSGGPPAGGETSSIRSRESVQSAGGRKDSGNSANSQVARPTPPITSVPEGSAIEETRPE</sequence>
<dbReference type="GO" id="GO:0000422">
    <property type="term" value="P:autophagy of mitochondrion"/>
    <property type="evidence" value="ECO:0007669"/>
    <property type="project" value="TreeGrafter"/>
</dbReference>
<evidence type="ECO:0000256" key="8">
    <source>
        <dbReference type="SAM" id="Coils"/>
    </source>
</evidence>
<evidence type="ECO:0000313" key="11">
    <source>
        <dbReference type="EMBL" id="KAJ6261399.1"/>
    </source>
</evidence>
<keyword evidence="6 8" id="KW-0175">Coiled coil</keyword>
<dbReference type="Proteomes" id="UP001221413">
    <property type="component" value="Unassembled WGS sequence"/>
</dbReference>
<feature type="compositionally biased region" description="Polar residues" evidence="9">
    <location>
        <begin position="675"/>
        <end position="686"/>
    </location>
</feature>
<evidence type="ECO:0000259" key="10">
    <source>
        <dbReference type="PROSITE" id="PS50053"/>
    </source>
</evidence>
<evidence type="ECO:0000256" key="9">
    <source>
        <dbReference type="SAM" id="MobiDB-lite"/>
    </source>
</evidence>
<organism evidence="11 12">
    <name type="scientific">Drechslerella dactyloides</name>
    <name type="common">Nematode-trapping fungus</name>
    <name type="synonym">Arthrobotrys dactyloides</name>
    <dbReference type="NCBI Taxonomy" id="74499"/>
    <lineage>
        <taxon>Eukaryota</taxon>
        <taxon>Fungi</taxon>
        <taxon>Dikarya</taxon>
        <taxon>Ascomycota</taxon>
        <taxon>Pezizomycotina</taxon>
        <taxon>Orbiliomycetes</taxon>
        <taxon>Orbiliales</taxon>
        <taxon>Orbiliaceae</taxon>
        <taxon>Drechslerella</taxon>
    </lineage>
</organism>
<dbReference type="GO" id="GO:1903599">
    <property type="term" value="P:positive regulation of autophagy of mitochondrion"/>
    <property type="evidence" value="ECO:0007669"/>
    <property type="project" value="UniProtKB-UniRule"/>
</dbReference>
<comment type="subcellular location">
    <subcellularLocation>
        <location evidence="7">Preautophagosomal structure membrane</location>
        <topology evidence="7">Peripheral membrane protein</topology>
    </subcellularLocation>
    <subcellularLocation>
        <location evidence="7">Vacuole membrane</location>
        <topology evidence="7">Peripheral membrane protein</topology>
    </subcellularLocation>
    <text evidence="7">During pexophagy, accumulates in the vacuolar membrane region, where the peroxisomes contact the vacuole.</text>
</comment>
<keyword evidence="3 7" id="KW-0813">Transport</keyword>
<feature type="region of interest" description="Disordered" evidence="9">
    <location>
        <begin position="1"/>
        <end position="20"/>
    </location>
</feature>
<accession>A0AAD6NK38</accession>
<feature type="compositionally biased region" description="Pro residues" evidence="9">
    <location>
        <begin position="147"/>
        <end position="163"/>
    </location>
</feature>
<feature type="compositionally biased region" description="Polar residues" evidence="9">
    <location>
        <begin position="1"/>
        <end position="17"/>
    </location>
</feature>
<reference evidence="11" key="1">
    <citation type="submission" date="2023-01" db="EMBL/GenBank/DDBJ databases">
        <title>The chitinases involved in constricting ring structure development in the nematode-trapping fungus Drechslerella dactyloides.</title>
        <authorList>
            <person name="Wang R."/>
            <person name="Zhang L."/>
            <person name="Tang P."/>
            <person name="Li S."/>
            <person name="Liang L."/>
        </authorList>
    </citation>
    <scope>NUCLEOTIDE SEQUENCE</scope>
    <source>
        <strain evidence="11">YMF1.00031</strain>
    </source>
</reference>
<proteinExistence type="inferred from homology"/>
<dbReference type="PANTHER" id="PTHR13222">
    <property type="entry name" value="RB1-INDUCIBLE COILED-COIL"/>
    <property type="match status" value="1"/>
</dbReference>
<dbReference type="InterPro" id="IPR045326">
    <property type="entry name" value="ATG17-like_dom"/>
</dbReference>
<evidence type="ECO:0000256" key="3">
    <source>
        <dbReference type="ARBA" id="ARBA00022448"/>
    </source>
</evidence>
<dbReference type="PROSITE" id="PS50053">
    <property type="entry name" value="UBIQUITIN_2"/>
    <property type="match status" value="1"/>
</dbReference>
<dbReference type="GO" id="GO:0060090">
    <property type="term" value="F:molecular adaptor activity"/>
    <property type="evidence" value="ECO:0007669"/>
    <property type="project" value="TreeGrafter"/>
</dbReference>
<feature type="coiled-coil region" evidence="8">
    <location>
        <begin position="727"/>
        <end position="870"/>
    </location>
</feature>
<dbReference type="GO" id="GO:0015031">
    <property type="term" value="P:protein transport"/>
    <property type="evidence" value="ECO:0007669"/>
    <property type="project" value="UniProtKB-KW"/>
</dbReference>
<feature type="coiled-coil region" evidence="8">
    <location>
        <begin position="627"/>
        <end position="661"/>
    </location>
</feature>
<protein>
    <recommendedName>
        <fullName evidence="2 7">Autophagy-related protein 11</fullName>
    </recommendedName>
</protein>
<feature type="region of interest" description="Disordered" evidence="9">
    <location>
        <begin position="671"/>
        <end position="699"/>
    </location>
</feature>
<evidence type="ECO:0000256" key="5">
    <source>
        <dbReference type="ARBA" id="ARBA00023006"/>
    </source>
</evidence>
<feature type="region of interest" description="Disordered" evidence="9">
    <location>
        <begin position="1250"/>
        <end position="1275"/>
    </location>
</feature>
<dbReference type="GO" id="GO:0034727">
    <property type="term" value="P:piecemeal microautophagy of the nucleus"/>
    <property type="evidence" value="ECO:0007669"/>
    <property type="project" value="TreeGrafter"/>
</dbReference>
<keyword evidence="7" id="KW-0926">Vacuole</keyword>
<evidence type="ECO:0000256" key="1">
    <source>
        <dbReference type="ARBA" id="ARBA00009729"/>
    </source>
</evidence>
<keyword evidence="7" id="KW-0472">Membrane</keyword>
<name>A0AAD6NK38_DREDA</name>
<dbReference type="EMBL" id="JAQGDS010000004">
    <property type="protein sequence ID" value="KAJ6261399.1"/>
    <property type="molecule type" value="Genomic_DNA"/>
</dbReference>
<keyword evidence="4 7" id="KW-0653">Protein transport</keyword>
<feature type="region of interest" description="Disordered" evidence="9">
    <location>
        <begin position="141"/>
        <end position="170"/>
    </location>
</feature>
<dbReference type="GO" id="GO:1990316">
    <property type="term" value="C:Atg1/ULK1 kinase complex"/>
    <property type="evidence" value="ECO:0007669"/>
    <property type="project" value="TreeGrafter"/>
</dbReference>
<feature type="coiled-coil region" evidence="8">
    <location>
        <begin position="1143"/>
        <end position="1170"/>
    </location>
</feature>
<dbReference type="GO" id="GO:0034517">
    <property type="term" value="P:ribophagy"/>
    <property type="evidence" value="ECO:0007669"/>
    <property type="project" value="TreeGrafter"/>
</dbReference>
<dbReference type="GO" id="GO:0034045">
    <property type="term" value="C:phagophore assembly site membrane"/>
    <property type="evidence" value="ECO:0007669"/>
    <property type="project" value="UniProtKB-SubCell"/>
</dbReference>